<evidence type="ECO:0000313" key="2">
    <source>
        <dbReference type="EMBL" id="ACV21459.1"/>
    </source>
</evidence>
<sequence length="133" mass="13863">MRVGVTQEGVDALRKLAKQLRASFNDAAAANRKLVDDVTAVQHIDVEFVREIGDCAVSCQAQLKQSLESVTVLCDRLDLLANKIEATLLSLGEGGSSEGPSGSSDPGSTAGVGSKSRPFNSGDSDGQSKGRSR</sequence>
<evidence type="ECO:0000313" key="3">
    <source>
        <dbReference type="Proteomes" id="UP000002026"/>
    </source>
</evidence>
<feature type="compositionally biased region" description="Polar residues" evidence="1">
    <location>
        <begin position="117"/>
        <end position="133"/>
    </location>
</feature>
<feature type="region of interest" description="Disordered" evidence="1">
    <location>
        <begin position="91"/>
        <end position="133"/>
    </location>
</feature>
<name>C7N2F3_SLAHD</name>
<reference evidence="2 3" key="1">
    <citation type="journal article" date="2009" name="Stand. Genomic Sci.">
        <title>Complete genome sequence of Slackia heliotrinireducens type strain (RHS 1).</title>
        <authorList>
            <person name="Pukall R."/>
            <person name="Lapidus A."/>
            <person name="Nolan M."/>
            <person name="Copeland A."/>
            <person name="Glavina Del Rio T."/>
            <person name="Lucas S."/>
            <person name="Chen F."/>
            <person name="Tice H."/>
            <person name="Cheng J.F."/>
            <person name="Chertkov O."/>
            <person name="Bruce D."/>
            <person name="Goodwin L."/>
            <person name="Kuske C."/>
            <person name="Brettin T."/>
            <person name="Detter J.C."/>
            <person name="Han C."/>
            <person name="Pitluck S."/>
            <person name="Pati A."/>
            <person name="Mavrommatis K."/>
            <person name="Ivanova N."/>
            <person name="Ovchinnikova G."/>
            <person name="Chen A."/>
            <person name="Palaniappan K."/>
            <person name="Schneider S."/>
            <person name="Rohde M."/>
            <person name="Chain P."/>
            <person name="D'haeseleer P."/>
            <person name="Goker M."/>
            <person name="Bristow J."/>
            <person name="Eisen J.A."/>
            <person name="Markowitz V."/>
            <person name="Kyrpides N.C."/>
            <person name="Klenk H.P."/>
            <person name="Hugenholtz P."/>
        </authorList>
    </citation>
    <scope>NUCLEOTIDE SEQUENCE [LARGE SCALE GENOMIC DNA]</scope>
    <source>
        <strain evidence="3">ATCC 29202 / DSM 20476 / NCTC 11029 / RHS 1</strain>
    </source>
</reference>
<proteinExistence type="predicted"/>
<gene>
    <name evidence="2" type="ordered locus">Shel_03980</name>
</gene>
<protein>
    <submittedName>
        <fullName evidence="2">Uncharacterized protein</fullName>
    </submittedName>
</protein>
<organism evidence="2 3">
    <name type="scientific">Slackia heliotrinireducens (strain ATCC 29202 / DSM 20476 / NCTC 11029 / RHS 1)</name>
    <name type="common">Peptococcus heliotrinreducens</name>
    <dbReference type="NCBI Taxonomy" id="471855"/>
    <lineage>
        <taxon>Bacteria</taxon>
        <taxon>Bacillati</taxon>
        <taxon>Actinomycetota</taxon>
        <taxon>Coriobacteriia</taxon>
        <taxon>Eggerthellales</taxon>
        <taxon>Eggerthellaceae</taxon>
        <taxon>Slackia</taxon>
    </lineage>
</organism>
<evidence type="ECO:0000256" key="1">
    <source>
        <dbReference type="SAM" id="MobiDB-lite"/>
    </source>
</evidence>
<dbReference type="Proteomes" id="UP000002026">
    <property type="component" value="Chromosome"/>
</dbReference>
<dbReference type="KEGG" id="shi:Shel_03980"/>
<dbReference type="EMBL" id="CP001684">
    <property type="protein sequence ID" value="ACV21459.1"/>
    <property type="molecule type" value="Genomic_DNA"/>
</dbReference>
<accession>C7N2F3</accession>
<dbReference type="HOGENOM" id="CLU_1905375_0_0_11"/>
<feature type="compositionally biased region" description="Low complexity" evidence="1">
    <location>
        <begin position="98"/>
        <end position="111"/>
    </location>
</feature>
<dbReference type="RefSeq" id="WP_012797566.1">
    <property type="nucleotide sequence ID" value="NC_013165.1"/>
</dbReference>
<dbReference type="STRING" id="471855.Shel_03980"/>
<keyword evidence="3" id="KW-1185">Reference proteome</keyword>
<dbReference type="AlphaFoldDB" id="C7N2F3"/>